<sequence length="622" mass="71319">MISLSPFSVFKLSRPTTPRQCREKTPRHFRSSLISKLAMSSDASTCYRQIMEEDLEKQKRMSSLIQIMDMFTAPTEDQSLLSQEQPQQQQKKSSLNLCDYVVTPNRPNKRKADKKTGKSKTIPNGTNSVSPASSTPQTDSPAKPFQFPSRRECAERIFGPVLTTEDMQIAVHYFLALLDAVPKYMEQNKDLKEWRSKTDLNVLQILIQSFLSWLPYKNQQHRILLKQAKEAAKLEQEKMEKEKQEELQKLGVTTNVTEAKLMDSTSELKLDKAETQQDNNQKYNYPKKDDTHILSLDLRQKLLKQLISIDFPWHDDKMAILADLVVQAVEQGQASYCLLHYCIARHNAAILFTDPSLILVTLLLGQLQVFLPNIFKSLKFFTANMVEIFANNRDDDFRAKVRSMLLEAESLTKNEQAYMEAVNKYTHRKAEEVPSFDQFGQNVTTLMAALRNEQADDNLIAQSWAFRSLTTGAYNCYIKKSCLPEQLDDLIAPLFTRGPTSTAASRWNSFKFDGRYTTHFDEVSFFSNEDFLSLPEGVEVFFIDTAFKMLIVENCLKECLKSDFPVVGLDSEWTAYAAKSRASILQIAFEKCVCILDLDQLHAEPKLLAFFDQLFFNKDVLK</sequence>
<dbReference type="AlphaFoldDB" id="A0A915EHR0"/>
<reference evidence="4" key="1">
    <citation type="submission" date="2022-11" db="UniProtKB">
        <authorList>
            <consortium name="WormBaseParasite"/>
        </authorList>
    </citation>
    <scope>IDENTIFICATION</scope>
</reference>
<dbReference type="InterPro" id="IPR036397">
    <property type="entry name" value="RNaseH_sf"/>
</dbReference>
<evidence type="ECO:0000256" key="2">
    <source>
        <dbReference type="SAM" id="MobiDB-lite"/>
    </source>
</evidence>
<organism evidence="3 4">
    <name type="scientific">Ditylenchus dipsaci</name>
    <dbReference type="NCBI Taxonomy" id="166011"/>
    <lineage>
        <taxon>Eukaryota</taxon>
        <taxon>Metazoa</taxon>
        <taxon>Ecdysozoa</taxon>
        <taxon>Nematoda</taxon>
        <taxon>Chromadorea</taxon>
        <taxon>Rhabditida</taxon>
        <taxon>Tylenchina</taxon>
        <taxon>Tylenchomorpha</taxon>
        <taxon>Sphaerularioidea</taxon>
        <taxon>Anguinidae</taxon>
        <taxon>Anguininae</taxon>
        <taxon>Ditylenchus</taxon>
    </lineage>
</organism>
<evidence type="ECO:0000313" key="3">
    <source>
        <dbReference type="Proteomes" id="UP000887574"/>
    </source>
</evidence>
<accession>A0A915EHR0</accession>
<feature type="coiled-coil region" evidence="1">
    <location>
        <begin position="218"/>
        <end position="249"/>
    </location>
</feature>
<name>A0A915EHR0_9BILA</name>
<feature type="compositionally biased region" description="Low complexity" evidence="2">
    <location>
        <begin position="78"/>
        <end position="97"/>
    </location>
</feature>
<dbReference type="InterPro" id="IPR012337">
    <property type="entry name" value="RNaseH-like_sf"/>
</dbReference>
<dbReference type="WBParaSite" id="jg6464">
    <property type="protein sequence ID" value="jg6464"/>
    <property type="gene ID" value="jg6464"/>
</dbReference>
<dbReference type="Gene3D" id="3.30.420.10">
    <property type="entry name" value="Ribonuclease H-like superfamily/Ribonuclease H"/>
    <property type="match status" value="1"/>
</dbReference>
<evidence type="ECO:0000313" key="4">
    <source>
        <dbReference type="WBParaSite" id="jg6464"/>
    </source>
</evidence>
<evidence type="ECO:0000256" key="1">
    <source>
        <dbReference type="SAM" id="Coils"/>
    </source>
</evidence>
<feature type="region of interest" description="Disordered" evidence="2">
    <location>
        <begin position="76"/>
        <end position="146"/>
    </location>
</feature>
<keyword evidence="3" id="KW-1185">Reference proteome</keyword>
<dbReference type="GO" id="GO:0003676">
    <property type="term" value="F:nucleic acid binding"/>
    <property type="evidence" value="ECO:0007669"/>
    <property type="project" value="InterPro"/>
</dbReference>
<proteinExistence type="predicted"/>
<feature type="compositionally biased region" description="Polar residues" evidence="2">
    <location>
        <begin position="119"/>
        <end position="140"/>
    </location>
</feature>
<protein>
    <submittedName>
        <fullName evidence="4">Uncharacterized protein</fullName>
    </submittedName>
</protein>
<dbReference type="Proteomes" id="UP000887574">
    <property type="component" value="Unplaced"/>
</dbReference>
<dbReference type="SUPFAM" id="SSF53098">
    <property type="entry name" value="Ribonuclease H-like"/>
    <property type="match status" value="1"/>
</dbReference>
<keyword evidence="1" id="KW-0175">Coiled coil</keyword>